<dbReference type="EMBL" id="JAPCID010000050">
    <property type="protein sequence ID" value="MDA0141098.1"/>
    <property type="molecule type" value="Genomic_DNA"/>
</dbReference>
<sequence length="211" mass="22445">MKRLGLALLACLAFAGCGQEELAVDPAVRAATWRWDTTVAAPDQRWILAAIDQARPEARQLIDDVDGMVIFGTYAQPGASETGMMRPVGDGDYQVVFNLAYLNGERKIDREMVVLHELGHVIDAALVEPELRDELAAALPPVGSCLSPVHGDCTVPEERFADTFAKWALRGAVSVTGAGYGVATPASLEDWGAPLANLAIEIDVSASRAAS</sequence>
<comment type="caution">
    <text evidence="1">The sequence shown here is derived from an EMBL/GenBank/DDBJ whole genome shotgun (WGS) entry which is preliminary data.</text>
</comment>
<proteinExistence type="predicted"/>
<dbReference type="PROSITE" id="PS51257">
    <property type="entry name" value="PROKAR_LIPOPROTEIN"/>
    <property type="match status" value="1"/>
</dbReference>
<keyword evidence="2" id="KW-1185">Reference proteome</keyword>
<evidence type="ECO:0000313" key="2">
    <source>
        <dbReference type="Proteomes" id="UP001147700"/>
    </source>
</evidence>
<reference evidence="1" key="1">
    <citation type="submission" date="2022-10" db="EMBL/GenBank/DDBJ databases">
        <title>The WGS of Solirubrobacter sp. CPCC 204708.</title>
        <authorList>
            <person name="Jiang Z."/>
        </authorList>
    </citation>
    <scope>NUCLEOTIDE SEQUENCE</scope>
    <source>
        <strain evidence="1">CPCC 204708</strain>
    </source>
</reference>
<dbReference type="RefSeq" id="WP_202952470.1">
    <property type="nucleotide sequence ID" value="NZ_JAPCID010000050.1"/>
</dbReference>
<protein>
    <submittedName>
        <fullName evidence="1">Uncharacterized protein</fullName>
    </submittedName>
</protein>
<dbReference type="Proteomes" id="UP001147700">
    <property type="component" value="Unassembled WGS sequence"/>
</dbReference>
<accession>A0ABT4RR89</accession>
<gene>
    <name evidence="1" type="ORF">OJ962_26610</name>
</gene>
<organism evidence="1 2">
    <name type="scientific">Solirubrobacter deserti</name>
    <dbReference type="NCBI Taxonomy" id="2282478"/>
    <lineage>
        <taxon>Bacteria</taxon>
        <taxon>Bacillati</taxon>
        <taxon>Actinomycetota</taxon>
        <taxon>Thermoleophilia</taxon>
        <taxon>Solirubrobacterales</taxon>
        <taxon>Solirubrobacteraceae</taxon>
        <taxon>Solirubrobacter</taxon>
    </lineage>
</organism>
<evidence type="ECO:0000313" key="1">
    <source>
        <dbReference type="EMBL" id="MDA0141098.1"/>
    </source>
</evidence>
<name>A0ABT4RR89_9ACTN</name>